<comment type="caution">
    <text evidence="2">The sequence shown here is derived from an EMBL/GenBank/DDBJ whole genome shotgun (WGS) entry which is preliminary data.</text>
</comment>
<dbReference type="AlphaFoldDB" id="A0A0P8C154"/>
<accession>A0A0P8C154</accession>
<sequence length="292" mass="32830">MAFSLQSFRKTLLYQAACTNAQIQAHLKQVASQDQQAEKLSKQYGIWAALSGVAAGLSLFGIETLPALWVLTLLLLVAMVVLIVLYSRQRRLNVADVRYQLPGQLTQMLGRDMVKDAVFDVKIDFSSPTLKSKQTAKGPYPLRPGWKQAFFEDPWFCLRGEFLDGTEFTLLLNDLTVIRSGFKRSRSGKRKHKSKTKPKGTEAKLLLKFSRKKYGAIVLLKSSLDQAITLPREVEIKKIKVNDHQLWLEVKVPPHSPLLNQDSAVGLYRLFSQMLLSAYHALNLSKALSKAA</sequence>
<dbReference type="EMBL" id="LJZR01000016">
    <property type="protein sequence ID" value="KPQ34853.1"/>
    <property type="molecule type" value="Genomic_DNA"/>
</dbReference>
<name>A0A0P8C154_9CYAN</name>
<organism evidence="2 3">
    <name type="scientific">Phormidesmis priestleyi Ana</name>
    <dbReference type="NCBI Taxonomy" id="1666911"/>
    <lineage>
        <taxon>Bacteria</taxon>
        <taxon>Bacillati</taxon>
        <taxon>Cyanobacteriota</taxon>
        <taxon>Cyanophyceae</taxon>
        <taxon>Leptolyngbyales</taxon>
        <taxon>Leptolyngbyaceae</taxon>
        <taxon>Phormidesmis</taxon>
    </lineage>
</organism>
<evidence type="ECO:0000256" key="1">
    <source>
        <dbReference type="SAM" id="Phobius"/>
    </source>
</evidence>
<gene>
    <name evidence="2" type="ORF">HLUCCA11_13000</name>
</gene>
<keyword evidence="1" id="KW-0812">Transmembrane</keyword>
<protein>
    <submittedName>
        <fullName evidence="2">Uncharacterized protein</fullName>
    </submittedName>
</protein>
<feature type="transmembrane region" description="Helical" evidence="1">
    <location>
        <begin position="68"/>
        <end position="86"/>
    </location>
</feature>
<evidence type="ECO:0000313" key="2">
    <source>
        <dbReference type="EMBL" id="KPQ34853.1"/>
    </source>
</evidence>
<proteinExistence type="predicted"/>
<keyword evidence="1" id="KW-1133">Transmembrane helix</keyword>
<feature type="transmembrane region" description="Helical" evidence="1">
    <location>
        <begin position="44"/>
        <end position="62"/>
    </location>
</feature>
<evidence type="ECO:0000313" key="3">
    <source>
        <dbReference type="Proteomes" id="UP000050465"/>
    </source>
</evidence>
<dbReference type="STRING" id="1666911.HLUCCA11_13000"/>
<reference evidence="2 3" key="1">
    <citation type="submission" date="2015-09" db="EMBL/GenBank/DDBJ databases">
        <title>Identification and resolution of microdiversity through metagenomic sequencing of parallel consortia.</title>
        <authorList>
            <person name="Nelson W.C."/>
            <person name="Romine M.F."/>
            <person name="Lindemann S.R."/>
        </authorList>
    </citation>
    <scope>NUCLEOTIDE SEQUENCE [LARGE SCALE GENOMIC DNA]</scope>
    <source>
        <strain evidence="2">Ana</strain>
    </source>
</reference>
<keyword evidence="1" id="KW-0472">Membrane</keyword>
<dbReference type="Proteomes" id="UP000050465">
    <property type="component" value="Unassembled WGS sequence"/>
</dbReference>